<evidence type="ECO:0000313" key="1">
    <source>
        <dbReference type="EMBL" id="AEI64137.1"/>
    </source>
</evidence>
<proteinExistence type="predicted"/>
<dbReference type="HOGENOM" id="CLU_1085141_0_0_7"/>
<sequence length="241" mass="26316">MLSLSLLGTQAFAQYAPQPDGSILLASGTANRYLVAGGARFFIPPAQHSLFTGLIFALPQATIDSYTQIPREGTLFRQYNQSQVYVVAGQMYWFIPTAAELDYWDDWKTVNVIPNTNWSDPFYNHIMATQVMVIERSTSQVYLWAGGAKYPLTAPADLAYYGGWANVKTVPLGTLANTTSQPACGAHLREQSSSTMYIMGYINSSIPTMWKAVTTSTIGAIVPDGVLSSFPTSPGGIECIW</sequence>
<protein>
    <submittedName>
        <fullName evidence="1">Uncharacterized protein</fullName>
    </submittedName>
</protein>
<accession>F8CQ14</accession>
<dbReference type="Proteomes" id="UP000000488">
    <property type="component" value="Chromosome"/>
</dbReference>
<dbReference type="KEGG" id="mfu:LILAB_11130"/>
<name>F8CQ14_MYXFH</name>
<evidence type="ECO:0000313" key="2">
    <source>
        <dbReference type="Proteomes" id="UP000000488"/>
    </source>
</evidence>
<gene>
    <name evidence="1" type="ordered locus">LILAB_11130</name>
</gene>
<dbReference type="AlphaFoldDB" id="F8CQ14"/>
<reference evidence="1 2" key="1">
    <citation type="journal article" date="2011" name="J. Bacteriol.">
        <title>Genome sequence of the halotolerant marine bacterium Myxococcus fulvus HW-1.</title>
        <authorList>
            <person name="Li Z.F."/>
            <person name="Li X."/>
            <person name="Liu H."/>
            <person name="Liu X."/>
            <person name="Han K."/>
            <person name="Wu Z.H."/>
            <person name="Hu W."/>
            <person name="Li F.F."/>
            <person name="Li Y.Z."/>
        </authorList>
    </citation>
    <scope>NUCLEOTIDE SEQUENCE [LARGE SCALE GENOMIC DNA]</scope>
    <source>
        <strain evidence="2">ATCC BAA-855 / HW-1</strain>
    </source>
</reference>
<dbReference type="EMBL" id="CP002830">
    <property type="protein sequence ID" value="AEI64137.1"/>
    <property type="molecule type" value="Genomic_DNA"/>
</dbReference>
<organism evidence="1 2">
    <name type="scientific">Myxococcus fulvus (strain ATCC BAA-855 / HW-1)</name>
    <dbReference type="NCBI Taxonomy" id="483219"/>
    <lineage>
        <taxon>Bacteria</taxon>
        <taxon>Pseudomonadati</taxon>
        <taxon>Myxococcota</taxon>
        <taxon>Myxococcia</taxon>
        <taxon>Myxococcales</taxon>
        <taxon>Cystobacterineae</taxon>
        <taxon>Myxococcaceae</taxon>
        <taxon>Myxococcus</taxon>
    </lineage>
</organism>